<gene>
    <name evidence="3" type="ORF">PVT68_10155</name>
</gene>
<dbReference type="InterPro" id="IPR013108">
    <property type="entry name" value="Amidohydro_3"/>
</dbReference>
<keyword evidence="4" id="KW-1185">Reference proteome</keyword>
<keyword evidence="1" id="KW-0732">Signal</keyword>
<dbReference type="SUPFAM" id="SSF51556">
    <property type="entry name" value="Metallo-dependent hydrolases"/>
    <property type="match status" value="1"/>
</dbReference>
<accession>A0ABY8NBG6</accession>
<dbReference type="SUPFAM" id="SSF51338">
    <property type="entry name" value="Composite domain of metallo-dependent hydrolases"/>
    <property type="match status" value="1"/>
</dbReference>
<name>A0ABY8NBG6_9GAMM</name>
<dbReference type="CDD" id="cd01300">
    <property type="entry name" value="YtcJ_like"/>
    <property type="match status" value="1"/>
</dbReference>
<dbReference type="EMBL" id="CP118605">
    <property type="protein sequence ID" value="WGL15137.1"/>
    <property type="molecule type" value="Genomic_DNA"/>
</dbReference>
<evidence type="ECO:0000313" key="4">
    <source>
        <dbReference type="Proteomes" id="UP001236500"/>
    </source>
</evidence>
<dbReference type="Gene3D" id="3.20.20.140">
    <property type="entry name" value="Metal-dependent hydrolases"/>
    <property type="match status" value="1"/>
</dbReference>
<organism evidence="3 4">
    <name type="scientific">Microbulbifer bruguierae</name>
    <dbReference type="NCBI Taxonomy" id="3029061"/>
    <lineage>
        <taxon>Bacteria</taxon>
        <taxon>Pseudomonadati</taxon>
        <taxon>Pseudomonadota</taxon>
        <taxon>Gammaproteobacteria</taxon>
        <taxon>Cellvibrionales</taxon>
        <taxon>Microbulbiferaceae</taxon>
        <taxon>Microbulbifer</taxon>
    </lineage>
</organism>
<dbReference type="PANTHER" id="PTHR22642">
    <property type="entry name" value="IMIDAZOLONEPROPIONASE"/>
    <property type="match status" value="1"/>
</dbReference>
<protein>
    <submittedName>
        <fullName evidence="3">Amidohydrolase</fullName>
    </submittedName>
</protein>
<dbReference type="PANTHER" id="PTHR22642:SF2">
    <property type="entry name" value="PROTEIN LONG AFTER FAR-RED 3"/>
    <property type="match status" value="1"/>
</dbReference>
<evidence type="ECO:0000256" key="1">
    <source>
        <dbReference type="SAM" id="SignalP"/>
    </source>
</evidence>
<dbReference type="RefSeq" id="WP_280317696.1">
    <property type="nucleotide sequence ID" value="NZ_CP118605.1"/>
</dbReference>
<evidence type="ECO:0000259" key="2">
    <source>
        <dbReference type="Pfam" id="PF07969"/>
    </source>
</evidence>
<sequence length="567" mass="62796">MRYPQFFSHSVKLGIFLLLGNLLLACTESPGADRIYINGDILTVDALDTVTSALAVKGGKIIAVGTSEEITALADTHTETTDLQGKALLPGFIAVHEHPAISAVFRNFVDMSGFRHRTAAEAWQVLEGAIADTPKGEWIYAMGLDPVLLEGLQLPDRKALDQMAPHNPVFILAQSMHTAWVNSAALAAMDIDEETPDPGEGSYYGRDKNGRLNGTLVEKPALEPFLAKHKNPFKVTTAYAGVLTDLRNAGYTSVASLGFNMPPWLARWASMENLQPRIRQLFYYRGDNLSKLSGSPRDNDDFFRVRGAKFWYDGSPYSGSMVVEQAYLDSHLAEELGIAHGSHGEPVISAEALRTQIQELNECGWQIAIHVQGDRAAQEYLQILEQVYESLSETQQKEFITRRHRLEHGLLLSKEILPAFAKLGISPSFHINHIYYYGDALETDLLGAERTQRTLPVKSAFELGMHPTLHSDSPMFPAEPFSLMQTAISRHSRAGIRIGEAEALTPRQALRAMTINAAWQLGMEKEIGSLEVGKSADLVILDKNPLSTPVENWREIRVLETRLAGRR</sequence>
<feature type="chain" id="PRO_5046212178" evidence="1">
    <location>
        <begin position="26"/>
        <end position="567"/>
    </location>
</feature>
<dbReference type="Proteomes" id="UP001236500">
    <property type="component" value="Chromosome"/>
</dbReference>
<evidence type="ECO:0000313" key="3">
    <source>
        <dbReference type="EMBL" id="WGL15137.1"/>
    </source>
</evidence>
<proteinExistence type="predicted"/>
<dbReference type="InterPro" id="IPR033932">
    <property type="entry name" value="YtcJ-like"/>
</dbReference>
<feature type="domain" description="Amidohydrolase 3" evidence="2">
    <location>
        <begin position="79"/>
        <end position="566"/>
    </location>
</feature>
<feature type="signal peptide" evidence="1">
    <location>
        <begin position="1"/>
        <end position="25"/>
    </location>
</feature>
<dbReference type="InterPro" id="IPR011059">
    <property type="entry name" value="Metal-dep_hydrolase_composite"/>
</dbReference>
<dbReference type="PROSITE" id="PS51257">
    <property type="entry name" value="PROKAR_LIPOPROTEIN"/>
    <property type="match status" value="1"/>
</dbReference>
<dbReference type="Gene3D" id="2.30.40.10">
    <property type="entry name" value="Urease, subunit C, domain 1"/>
    <property type="match status" value="1"/>
</dbReference>
<dbReference type="Gene3D" id="3.10.310.70">
    <property type="match status" value="1"/>
</dbReference>
<dbReference type="Pfam" id="PF07969">
    <property type="entry name" value="Amidohydro_3"/>
    <property type="match status" value="1"/>
</dbReference>
<dbReference type="InterPro" id="IPR032466">
    <property type="entry name" value="Metal_Hydrolase"/>
</dbReference>
<reference evidence="3 4" key="1">
    <citation type="submission" date="2023-02" db="EMBL/GenBank/DDBJ databases">
        <title>Description and genomic characterization of Microbulbifer bruguierae sp. nov., isolated from the sediment of mangrove plant Bruguiera sexangula.</title>
        <authorList>
            <person name="Long M."/>
        </authorList>
    </citation>
    <scope>NUCLEOTIDE SEQUENCE [LARGE SCALE GENOMIC DNA]</scope>
    <source>
        <strain evidence="3 4">H12</strain>
    </source>
</reference>